<accession>A0A6I3KLP8</accession>
<proteinExistence type="predicted"/>
<feature type="compositionally biased region" description="Basic and acidic residues" evidence="1">
    <location>
        <begin position="56"/>
        <end position="71"/>
    </location>
</feature>
<dbReference type="RefSeq" id="WP_154738163.1">
    <property type="nucleotide sequence ID" value="NZ_WMBQ01000001.1"/>
</dbReference>
<feature type="region of interest" description="Disordered" evidence="1">
    <location>
        <begin position="21"/>
        <end position="105"/>
    </location>
</feature>
<sequence>MKVSALIVASALALSTSAFAQETPAPPAQGAPAAGETSDRTPDKSTQTPQSQQDTAGDKTSDRSPDKDAKVQHQPGAAGSAGSSSEGSSSGASGSNMPAESGTKY</sequence>
<name>A0A6I3KLP8_9HYPH</name>
<feature type="signal peptide" evidence="2">
    <location>
        <begin position="1"/>
        <end position="20"/>
    </location>
</feature>
<protein>
    <submittedName>
        <fullName evidence="3">Uncharacterized protein</fullName>
    </submittedName>
</protein>
<evidence type="ECO:0000313" key="4">
    <source>
        <dbReference type="Proteomes" id="UP000440694"/>
    </source>
</evidence>
<feature type="chain" id="PRO_5026061093" evidence="2">
    <location>
        <begin position="21"/>
        <end position="105"/>
    </location>
</feature>
<evidence type="ECO:0000313" key="3">
    <source>
        <dbReference type="EMBL" id="MTD93641.1"/>
    </source>
</evidence>
<evidence type="ECO:0000256" key="1">
    <source>
        <dbReference type="SAM" id="MobiDB-lite"/>
    </source>
</evidence>
<dbReference type="AlphaFoldDB" id="A0A6I3KLP8"/>
<dbReference type="EMBL" id="WMBQ01000001">
    <property type="protein sequence ID" value="MTD93641.1"/>
    <property type="molecule type" value="Genomic_DNA"/>
</dbReference>
<keyword evidence="4" id="KW-1185">Reference proteome</keyword>
<gene>
    <name evidence="3" type="ORF">GIW81_04745</name>
</gene>
<dbReference type="Proteomes" id="UP000440694">
    <property type="component" value="Unassembled WGS sequence"/>
</dbReference>
<comment type="caution">
    <text evidence="3">The sequence shown here is derived from an EMBL/GenBank/DDBJ whole genome shotgun (WGS) entry which is preliminary data.</text>
</comment>
<evidence type="ECO:0000256" key="2">
    <source>
        <dbReference type="SAM" id="SignalP"/>
    </source>
</evidence>
<feature type="compositionally biased region" description="Low complexity" evidence="1">
    <location>
        <begin position="76"/>
        <end position="95"/>
    </location>
</feature>
<reference evidence="3 4" key="1">
    <citation type="submission" date="2019-11" db="EMBL/GenBank/DDBJ databases">
        <title>Identification of a novel strain.</title>
        <authorList>
            <person name="Xu Q."/>
            <person name="Wang G."/>
        </authorList>
    </citation>
    <scope>NUCLEOTIDE SEQUENCE [LARGE SCALE GENOMIC DNA]</scope>
    <source>
        <strain evidence="4">xq</strain>
    </source>
</reference>
<keyword evidence="2" id="KW-0732">Signal</keyword>
<feature type="compositionally biased region" description="Polar residues" evidence="1">
    <location>
        <begin position="44"/>
        <end position="55"/>
    </location>
</feature>
<organism evidence="3 4">
    <name type="scientific">Hyphomicrobium album</name>
    <dbReference type="NCBI Taxonomy" id="2665159"/>
    <lineage>
        <taxon>Bacteria</taxon>
        <taxon>Pseudomonadati</taxon>
        <taxon>Pseudomonadota</taxon>
        <taxon>Alphaproteobacteria</taxon>
        <taxon>Hyphomicrobiales</taxon>
        <taxon>Hyphomicrobiaceae</taxon>
        <taxon>Hyphomicrobium</taxon>
    </lineage>
</organism>